<dbReference type="AlphaFoldDB" id="A0A6A7ZEQ5"/>
<accession>A0A6A7ZEQ5</accession>
<dbReference type="EMBL" id="WIWC01000013">
    <property type="protein sequence ID" value="MQT80541.1"/>
    <property type="molecule type" value="Genomic_DNA"/>
</dbReference>
<gene>
    <name evidence="1" type="ORF">GHN86_10775</name>
    <name evidence="2" type="ORF">GHO28_12795</name>
</gene>
<reference evidence="1 3" key="1">
    <citation type="submission" date="2019-10" db="EMBL/GenBank/DDBJ databases">
        <title>Evaluation of single-gene subtyping targets for Pseudomonas.</title>
        <authorList>
            <person name="Reichler S.J."/>
            <person name="Orsi R.H."/>
            <person name="Wiedmann M."/>
            <person name="Martin N.H."/>
            <person name="Murphy S.I."/>
        </authorList>
    </citation>
    <scope>NUCLEOTIDE SEQUENCE</scope>
    <source>
        <strain evidence="2 3">FSL R10-1876</strain>
        <strain evidence="1">FSL R10-2339</strain>
    </source>
</reference>
<comment type="caution">
    <text evidence="1">The sequence shown here is derived from an EMBL/GenBank/DDBJ whole genome shotgun (WGS) entry which is preliminary data.</text>
</comment>
<evidence type="ECO:0000313" key="2">
    <source>
        <dbReference type="EMBL" id="MQU43375.1"/>
    </source>
</evidence>
<proteinExistence type="predicted"/>
<dbReference type="EMBL" id="WIVV01000052">
    <property type="protein sequence ID" value="MQU43375.1"/>
    <property type="molecule type" value="Genomic_DNA"/>
</dbReference>
<evidence type="ECO:0000313" key="3">
    <source>
        <dbReference type="Proteomes" id="UP000466863"/>
    </source>
</evidence>
<sequence length="115" mass="12806">MTPLSDGQLWSLACEAYGDDLPVILLSLLSAYERRPGLNNPIRVHRSVIGVDGFTALREALVTQRSNGFHQLDGCLEIREPLAWHLVRHLQQKLIIDGHAPASIRDQRFAADLGL</sequence>
<protein>
    <submittedName>
        <fullName evidence="1">Uncharacterized protein</fullName>
    </submittedName>
</protein>
<dbReference type="Proteomes" id="UP000466863">
    <property type="component" value="Unassembled WGS sequence"/>
</dbReference>
<evidence type="ECO:0000313" key="1">
    <source>
        <dbReference type="EMBL" id="MQT80541.1"/>
    </source>
</evidence>
<organism evidence="1">
    <name type="scientific">Pseudomonas helleri</name>
    <dbReference type="NCBI Taxonomy" id="1608996"/>
    <lineage>
        <taxon>Bacteria</taxon>
        <taxon>Pseudomonadati</taxon>
        <taxon>Pseudomonadota</taxon>
        <taxon>Gammaproteobacteria</taxon>
        <taxon>Pseudomonadales</taxon>
        <taxon>Pseudomonadaceae</taxon>
        <taxon>Pseudomonas</taxon>
    </lineage>
</organism>
<name>A0A6A7ZEQ5_9PSED</name>
<dbReference type="RefSeq" id="WP_141718236.1">
    <property type="nucleotide sequence ID" value="NZ_CP181271.1"/>
</dbReference>